<accession>A0ABR6P7Z1</accession>
<dbReference type="PROSITE" id="PS51257">
    <property type="entry name" value="PROKAR_LIPOPROTEIN"/>
    <property type="match status" value="1"/>
</dbReference>
<feature type="region of interest" description="Disordered" evidence="1">
    <location>
        <begin position="123"/>
        <end position="142"/>
    </location>
</feature>
<comment type="caution">
    <text evidence="2">The sequence shown here is derived from an EMBL/GenBank/DDBJ whole genome shotgun (WGS) entry which is preliminary data.</text>
</comment>
<keyword evidence="3" id="KW-1185">Reference proteome</keyword>
<dbReference type="GO" id="GO:0003677">
    <property type="term" value="F:DNA binding"/>
    <property type="evidence" value="ECO:0007669"/>
    <property type="project" value="UniProtKB-KW"/>
</dbReference>
<keyword evidence="2" id="KW-0238">DNA-binding</keyword>
<reference evidence="2 3" key="1">
    <citation type="submission" date="2020-08" db="EMBL/GenBank/DDBJ databases">
        <title>Genomic Encyclopedia of Type Strains, Phase IV (KMG-IV): sequencing the most valuable type-strain genomes for metagenomic binning, comparative biology and taxonomic classification.</title>
        <authorList>
            <person name="Goeker M."/>
        </authorList>
    </citation>
    <scope>NUCLEOTIDE SEQUENCE [LARGE SCALE GENOMIC DNA]</scope>
    <source>
        <strain evidence="2 3">DSM 16813</strain>
    </source>
</reference>
<protein>
    <submittedName>
        <fullName evidence="2">DNA-binding transcriptional MerR regulator</fullName>
    </submittedName>
</protein>
<dbReference type="EMBL" id="JACHFA010000020">
    <property type="protein sequence ID" value="MBB6032124.1"/>
    <property type="molecule type" value="Genomic_DNA"/>
</dbReference>
<dbReference type="Pfam" id="PF05289">
    <property type="entry name" value="BLYB"/>
    <property type="match status" value="1"/>
</dbReference>
<evidence type="ECO:0000313" key="2">
    <source>
        <dbReference type="EMBL" id="MBB6032124.1"/>
    </source>
</evidence>
<dbReference type="Proteomes" id="UP000566276">
    <property type="component" value="Unassembled WGS sequence"/>
</dbReference>
<name>A0ABR6P7Z1_9SPIR</name>
<evidence type="ECO:0000313" key="3">
    <source>
        <dbReference type="Proteomes" id="UP000566276"/>
    </source>
</evidence>
<dbReference type="InterPro" id="IPR007953">
    <property type="entry name" value="Holin-like_BlyB"/>
</dbReference>
<gene>
    <name evidence="2" type="ORF">HNR35_001127</name>
</gene>
<organism evidence="2 3">
    <name type="scientific">Borreliella spielmanii</name>
    <dbReference type="NCBI Taxonomy" id="88916"/>
    <lineage>
        <taxon>Bacteria</taxon>
        <taxon>Pseudomonadati</taxon>
        <taxon>Spirochaetota</taxon>
        <taxon>Spirochaetia</taxon>
        <taxon>Spirochaetales</taxon>
        <taxon>Borreliaceae</taxon>
        <taxon>Borreliella</taxon>
    </lineage>
</organism>
<evidence type="ECO:0000256" key="1">
    <source>
        <dbReference type="SAM" id="MobiDB-lite"/>
    </source>
</evidence>
<sequence>MNKKINKKMFVICTVFALISSCKNDTSGEDSEQNAKGKVGGLLEPKKEELVGGLKTPGAEVSSKVKELMQADRPQGQVAQDQGVVEDLELKEIEKQIKELKDKIDEKDKEKLKHELKEIEDRLENKKENRKQKAEISNEKSTKLSKENLERILVSIPQLSKENLELGLTSILNLIDIFSGLKNEFGEIAHKGFFLVYELYSHYTLIYKANIKNDNISRSLNPTLTLINQKINNLIESVNSNSDEKILKISNDLKFDEEGTPIYKKKERLYVK</sequence>
<proteinExistence type="predicted"/>